<dbReference type="AlphaFoldDB" id="A0A553PT22"/>
<protein>
    <recommendedName>
        <fullName evidence="2">Ras-GEF domain-containing protein</fullName>
    </recommendedName>
</protein>
<keyword evidence="4" id="KW-1185">Reference proteome</keyword>
<dbReference type="InterPro" id="IPR023578">
    <property type="entry name" value="Ras_GEF_dom_sf"/>
</dbReference>
<dbReference type="Proteomes" id="UP000318571">
    <property type="component" value="Chromosome 12"/>
</dbReference>
<dbReference type="GO" id="GO:0007265">
    <property type="term" value="P:Ras protein signal transduction"/>
    <property type="evidence" value="ECO:0007669"/>
    <property type="project" value="TreeGrafter"/>
</dbReference>
<dbReference type="PANTHER" id="PTHR23113:SF356">
    <property type="entry name" value="FI05912P-RELATED"/>
    <property type="match status" value="1"/>
</dbReference>
<comment type="caution">
    <text evidence="3">The sequence shown here is derived from an EMBL/GenBank/DDBJ whole genome shotgun (WGS) entry which is preliminary data.</text>
</comment>
<dbReference type="SUPFAM" id="SSF48366">
    <property type="entry name" value="Ras GEF"/>
    <property type="match status" value="1"/>
</dbReference>
<dbReference type="GO" id="GO:0005886">
    <property type="term" value="C:plasma membrane"/>
    <property type="evidence" value="ECO:0007669"/>
    <property type="project" value="TreeGrafter"/>
</dbReference>
<organism evidence="3 4">
    <name type="scientific">Tigriopus californicus</name>
    <name type="common">Marine copepod</name>
    <dbReference type="NCBI Taxonomy" id="6832"/>
    <lineage>
        <taxon>Eukaryota</taxon>
        <taxon>Metazoa</taxon>
        <taxon>Ecdysozoa</taxon>
        <taxon>Arthropoda</taxon>
        <taxon>Crustacea</taxon>
        <taxon>Multicrustacea</taxon>
        <taxon>Hexanauplia</taxon>
        <taxon>Copepoda</taxon>
        <taxon>Harpacticoida</taxon>
        <taxon>Harpacticidae</taxon>
        <taxon>Tigriopus</taxon>
    </lineage>
</organism>
<keyword evidence="1" id="KW-0344">Guanine-nucleotide releasing factor</keyword>
<evidence type="ECO:0000313" key="4">
    <source>
        <dbReference type="Proteomes" id="UP000318571"/>
    </source>
</evidence>
<dbReference type="InterPro" id="IPR001895">
    <property type="entry name" value="RASGEF_cat_dom"/>
</dbReference>
<dbReference type="Gene3D" id="1.10.840.10">
    <property type="entry name" value="Ras guanine-nucleotide exchange factors catalytic domain"/>
    <property type="match status" value="1"/>
</dbReference>
<reference evidence="3 4" key="1">
    <citation type="journal article" date="2018" name="Nat. Ecol. Evol.">
        <title>Genomic signatures of mitonuclear coevolution across populations of Tigriopus californicus.</title>
        <authorList>
            <person name="Barreto F.S."/>
            <person name="Watson E.T."/>
            <person name="Lima T.G."/>
            <person name="Willett C.S."/>
            <person name="Edmands S."/>
            <person name="Li W."/>
            <person name="Burton R.S."/>
        </authorList>
    </citation>
    <scope>NUCLEOTIDE SEQUENCE [LARGE SCALE GENOMIC DNA]</scope>
    <source>
        <strain evidence="3 4">San Diego</strain>
    </source>
</reference>
<sequence length="466" mass="52813">MAGASSGGGMALSAEEESLVRTLLGPGHEIVSVEKEVKIHEEEILFINGKPLALEGPQGEEIRRCLLNGTIPSQDLINHLLEEAGLILRPRQTVKSPDPEKPISFEDFPRKLVHAQRHPEMQHTLLLWSRYFYSPVQLLSCLQRGSHSDKELYSLVSRWALWFPEDFGHEEAMESLKLLFNGLSGPFLNGTADFHGTSHLLQTLSSHLSGLKKQEHKAQSQLNQAKESMLCPLNDSLATAQELTRIEMRHLNLISSVEFVNVFIRDAFKKRQAVKEEDTQKMDPLFQAHSIASNQTVFYDNYVARKCVELANFNSMMGIINGLGQPPHQLDPTSNFRSYRSTFGAAISRSENASDSIQRIVIPFFSLFVKDLYFAKETQHMEVSADKGLPVTQAQHIANKIMEFARWKDLTCPYQKDPLIAHYLLKSKPMTEEELDYSSFLNEPPMCSFEKSKYKELKAKFKTSSI</sequence>
<dbReference type="STRING" id="6832.A0A553PT22"/>
<dbReference type="GO" id="GO:0005085">
    <property type="term" value="F:guanyl-nucleotide exchange factor activity"/>
    <property type="evidence" value="ECO:0007669"/>
    <property type="project" value="UniProtKB-KW"/>
</dbReference>
<dbReference type="InterPro" id="IPR036964">
    <property type="entry name" value="RASGEF_cat_dom_sf"/>
</dbReference>
<dbReference type="EMBL" id="VCGU01000001">
    <property type="protein sequence ID" value="TRY80831.1"/>
    <property type="molecule type" value="Genomic_DNA"/>
</dbReference>
<dbReference type="InterPro" id="IPR008937">
    <property type="entry name" value="Ras-like_GEF"/>
</dbReference>
<dbReference type="SMART" id="SM00147">
    <property type="entry name" value="RasGEF"/>
    <property type="match status" value="1"/>
</dbReference>
<evidence type="ECO:0000259" key="2">
    <source>
        <dbReference type="SMART" id="SM00147"/>
    </source>
</evidence>
<evidence type="ECO:0000313" key="3">
    <source>
        <dbReference type="EMBL" id="TRY80831.1"/>
    </source>
</evidence>
<evidence type="ECO:0000256" key="1">
    <source>
        <dbReference type="ARBA" id="ARBA00022658"/>
    </source>
</evidence>
<gene>
    <name evidence="3" type="ORF">TCAL_04323</name>
</gene>
<dbReference type="PANTHER" id="PTHR23113">
    <property type="entry name" value="GUANINE NUCLEOTIDE EXCHANGE FACTOR"/>
    <property type="match status" value="1"/>
</dbReference>
<accession>A0A553PT22</accession>
<feature type="domain" description="Ras-GEF" evidence="2">
    <location>
        <begin position="231"/>
        <end position="446"/>
    </location>
</feature>
<name>A0A553PT22_TIGCA</name>
<proteinExistence type="predicted"/>